<name>A0A0A5GD65_9BACI</name>
<dbReference type="RefSeq" id="WP_026800987.1">
    <property type="nucleotide sequence ID" value="NZ_AULI01000011.1"/>
</dbReference>
<dbReference type="Proteomes" id="UP000030528">
    <property type="component" value="Unassembled WGS sequence"/>
</dbReference>
<dbReference type="AlphaFoldDB" id="A0A0A5GD65"/>
<evidence type="ECO:0000313" key="1">
    <source>
        <dbReference type="EMBL" id="KGX91156.1"/>
    </source>
</evidence>
<gene>
    <name evidence="1" type="ORF">N781_04925</name>
</gene>
<proteinExistence type="predicted"/>
<evidence type="ECO:0000313" key="2">
    <source>
        <dbReference type="Proteomes" id="UP000030528"/>
    </source>
</evidence>
<comment type="caution">
    <text evidence="1">The sequence shown here is derived from an EMBL/GenBank/DDBJ whole genome shotgun (WGS) entry which is preliminary data.</text>
</comment>
<dbReference type="STRING" id="1385510.GCA_000425205_02672"/>
<dbReference type="EMBL" id="AVPE01000011">
    <property type="protein sequence ID" value="KGX91156.1"/>
    <property type="molecule type" value="Genomic_DNA"/>
</dbReference>
<keyword evidence="2" id="KW-1185">Reference proteome</keyword>
<accession>A0A0A5GD65</accession>
<reference evidence="1 2" key="1">
    <citation type="submission" date="2013-08" db="EMBL/GenBank/DDBJ databases">
        <authorList>
            <person name="Huang J."/>
            <person name="Wang G."/>
        </authorList>
    </citation>
    <scope>NUCLEOTIDE SEQUENCE [LARGE SCALE GENOMIC DNA]</scope>
    <source>
        <strain evidence="1 2">JSM 076056</strain>
    </source>
</reference>
<sequence>MSKNTIYIGYYKGKTEVEAVGLWHQGAWDVFLAENDVPNRDQHLFKATSLDEAYDHFYDWVDAHLPKAQ</sequence>
<organism evidence="1 2">
    <name type="scientific">Pontibacillus halophilus JSM 076056 = DSM 19796</name>
    <dbReference type="NCBI Taxonomy" id="1385510"/>
    <lineage>
        <taxon>Bacteria</taxon>
        <taxon>Bacillati</taxon>
        <taxon>Bacillota</taxon>
        <taxon>Bacilli</taxon>
        <taxon>Bacillales</taxon>
        <taxon>Bacillaceae</taxon>
        <taxon>Pontibacillus</taxon>
    </lineage>
</organism>
<protein>
    <submittedName>
        <fullName evidence="1">Uncharacterized protein</fullName>
    </submittedName>
</protein>